<dbReference type="EMBL" id="ASQA01000034">
    <property type="protein sequence ID" value="ETT82572.1"/>
    <property type="molecule type" value="Genomic_DNA"/>
</dbReference>
<name>W4ERE4_9BACL</name>
<proteinExistence type="predicted"/>
<reference evidence="1 2" key="1">
    <citation type="journal article" date="2014" name="BMC Genomics">
        <title>Genomic comparison of sporeforming bacilli isolated from milk.</title>
        <authorList>
            <person name="Moreno Switt A.I."/>
            <person name="Andrus A.D."/>
            <person name="Ranieri M.L."/>
            <person name="Orsi R.H."/>
            <person name="Ivy R."/>
            <person name="den Bakker H.C."/>
            <person name="Martin N.H."/>
            <person name="Wiedmann M."/>
            <person name="Boor K.J."/>
        </authorList>
    </citation>
    <scope>NUCLEOTIDE SEQUENCE [LARGE SCALE GENOMIC DNA]</scope>
    <source>
        <strain evidence="1 2">FSL R5-213</strain>
    </source>
</reference>
<accession>W4ERE4</accession>
<dbReference type="Proteomes" id="UP000019062">
    <property type="component" value="Unassembled WGS sequence"/>
</dbReference>
<comment type="caution">
    <text evidence="1">The sequence shown here is derived from an EMBL/GenBank/DDBJ whole genome shotgun (WGS) entry which is preliminary data.</text>
</comment>
<keyword evidence="2" id="KW-1185">Reference proteome</keyword>
<sequence>MLIFSNHHFPNFKRFFYITCVVDWSVATKRLSARPWKASTVVEINSLIYFSKEKKNVDKLEFLRVCLQSEMYLLFMTILFH</sequence>
<evidence type="ECO:0000313" key="1">
    <source>
        <dbReference type="EMBL" id="ETT82572.1"/>
    </source>
</evidence>
<evidence type="ECO:0000313" key="2">
    <source>
        <dbReference type="Proteomes" id="UP000019062"/>
    </source>
</evidence>
<dbReference type="AlphaFoldDB" id="W4ERE4"/>
<protein>
    <submittedName>
        <fullName evidence="1">Uncharacterized protein</fullName>
    </submittedName>
</protein>
<gene>
    <name evidence="1" type="ORF">C176_16327</name>
</gene>
<organism evidence="1 2">
    <name type="scientific">Viridibacillus arenosi FSL R5-213</name>
    <dbReference type="NCBI Taxonomy" id="1227360"/>
    <lineage>
        <taxon>Bacteria</taxon>
        <taxon>Bacillati</taxon>
        <taxon>Bacillota</taxon>
        <taxon>Bacilli</taxon>
        <taxon>Bacillales</taxon>
        <taxon>Caryophanaceae</taxon>
        <taxon>Viridibacillus</taxon>
    </lineage>
</organism>